<feature type="transmembrane region" description="Helical" evidence="5">
    <location>
        <begin position="322"/>
        <end position="344"/>
    </location>
</feature>
<protein>
    <recommendedName>
        <fullName evidence="8">Sulfite exporter TauE/SafE family protein</fullName>
    </recommendedName>
</protein>
<feature type="transmembrane region" description="Helical" evidence="5">
    <location>
        <begin position="86"/>
        <end position="107"/>
    </location>
</feature>
<feature type="transmembrane region" description="Helical" evidence="5">
    <location>
        <begin position="377"/>
        <end position="398"/>
    </location>
</feature>
<feature type="transmembrane region" description="Helical" evidence="5">
    <location>
        <begin position="184"/>
        <end position="204"/>
    </location>
</feature>
<feature type="transmembrane region" description="Helical" evidence="5">
    <location>
        <begin position="216"/>
        <end position="232"/>
    </location>
</feature>
<organism evidence="6 7">
    <name type="scientific">Desmophyllum pertusum</name>
    <dbReference type="NCBI Taxonomy" id="174260"/>
    <lineage>
        <taxon>Eukaryota</taxon>
        <taxon>Metazoa</taxon>
        <taxon>Cnidaria</taxon>
        <taxon>Anthozoa</taxon>
        <taxon>Hexacorallia</taxon>
        <taxon>Scleractinia</taxon>
        <taxon>Caryophylliina</taxon>
        <taxon>Caryophylliidae</taxon>
        <taxon>Desmophyllum</taxon>
    </lineage>
</organism>
<evidence type="ECO:0000256" key="3">
    <source>
        <dbReference type="ARBA" id="ARBA00022989"/>
    </source>
</evidence>
<dbReference type="OrthoDB" id="5979356at2759"/>
<dbReference type="Proteomes" id="UP001163046">
    <property type="component" value="Unassembled WGS sequence"/>
</dbReference>
<gene>
    <name evidence="6" type="ORF">OS493_013350</name>
</gene>
<dbReference type="PANTHER" id="PTHR31154:SF4">
    <property type="entry name" value="MEMBRANE TRANSPORTER PROTEIN"/>
    <property type="match status" value="1"/>
</dbReference>
<comment type="caution">
    <text evidence="6">The sequence shown here is derived from an EMBL/GenBank/DDBJ whole genome shotgun (WGS) entry which is preliminary data.</text>
</comment>
<keyword evidence="3 5" id="KW-1133">Transmembrane helix</keyword>
<evidence type="ECO:0000313" key="6">
    <source>
        <dbReference type="EMBL" id="KAJ7335984.1"/>
    </source>
</evidence>
<evidence type="ECO:0008006" key="8">
    <source>
        <dbReference type="Google" id="ProtNLM"/>
    </source>
</evidence>
<evidence type="ECO:0000256" key="4">
    <source>
        <dbReference type="ARBA" id="ARBA00023136"/>
    </source>
</evidence>
<evidence type="ECO:0000313" key="7">
    <source>
        <dbReference type="Proteomes" id="UP001163046"/>
    </source>
</evidence>
<dbReference type="EMBL" id="MU827783">
    <property type="protein sequence ID" value="KAJ7335984.1"/>
    <property type="molecule type" value="Genomic_DNA"/>
</dbReference>
<keyword evidence="4 5" id="KW-0472">Membrane</keyword>
<feature type="transmembrane region" description="Helical" evidence="5">
    <location>
        <begin position="252"/>
        <end position="285"/>
    </location>
</feature>
<evidence type="ECO:0000256" key="5">
    <source>
        <dbReference type="SAM" id="Phobius"/>
    </source>
</evidence>
<sequence length="454" mass="50194">MEQNDNSVNGEVTIGGDGRLSAFDIENETLHEQNDSGVTAKRTPIQWIKKYFLEGQALTTTQTQALERLDPNAPLYERLIVKHRRVLGVAIPCISLQLIWLSCAIKYDFWSLFPDRYYISITMIFGSIIAGMTSEGGASVAFPVLTLAFSIVPSVARDFSLLIQSCGMTAAAFTIFWMRVQLEWHSIIFCSLGGIVGMIIGLEFIDPNLTPPQKKIGFVCVWFSFAFALFLLNRYHKRKTYQTIPDFKMWKLIVLLLTGFIGGIFSAISGSGVDICSFSILTLLFRITEKTATPTSVVLMGGNTAVGFYWRQVIQQAVSVDAYYYTAVCAPIVVLGAPFGSVIGSHFHRQVLASFVYISDTVALVSAYAIVPLTNALIGVSVGIIAFGFLFFGLITYVGQKIMAGIEEGSEELLEVQINSEEDAKEKGMKPAANKNLNRKRKYEVHELDTLLKA</sequence>
<comment type="subcellular location">
    <subcellularLocation>
        <location evidence="1">Membrane</location>
        <topology evidence="1">Multi-pass membrane protein</topology>
    </subcellularLocation>
</comment>
<keyword evidence="7" id="KW-1185">Reference proteome</keyword>
<reference evidence="6" key="1">
    <citation type="submission" date="2023-01" db="EMBL/GenBank/DDBJ databases">
        <title>Genome assembly of the deep-sea coral Lophelia pertusa.</title>
        <authorList>
            <person name="Herrera S."/>
            <person name="Cordes E."/>
        </authorList>
    </citation>
    <scope>NUCLEOTIDE SEQUENCE</scope>
    <source>
        <strain evidence="6">USNM1676648</strain>
        <tissue evidence="6">Polyp</tissue>
    </source>
</reference>
<feature type="transmembrane region" description="Helical" evidence="5">
    <location>
        <begin position="119"/>
        <end position="152"/>
    </location>
</feature>
<evidence type="ECO:0000256" key="2">
    <source>
        <dbReference type="ARBA" id="ARBA00022692"/>
    </source>
</evidence>
<dbReference type="Pfam" id="PF01925">
    <property type="entry name" value="TauE"/>
    <property type="match status" value="1"/>
</dbReference>
<dbReference type="PANTHER" id="PTHR31154">
    <property type="entry name" value="MEMBRANE TRANSPORTER PROTEIN"/>
    <property type="match status" value="1"/>
</dbReference>
<dbReference type="InterPro" id="IPR002781">
    <property type="entry name" value="TM_pro_TauE-like"/>
</dbReference>
<feature type="transmembrane region" description="Helical" evidence="5">
    <location>
        <begin position="159"/>
        <end position="178"/>
    </location>
</feature>
<accession>A0A9X0CFL4</accession>
<dbReference type="AlphaFoldDB" id="A0A9X0CFL4"/>
<proteinExistence type="predicted"/>
<feature type="transmembrane region" description="Helical" evidence="5">
    <location>
        <begin position="351"/>
        <end position="371"/>
    </location>
</feature>
<dbReference type="GO" id="GO:0016020">
    <property type="term" value="C:membrane"/>
    <property type="evidence" value="ECO:0007669"/>
    <property type="project" value="UniProtKB-SubCell"/>
</dbReference>
<evidence type="ECO:0000256" key="1">
    <source>
        <dbReference type="ARBA" id="ARBA00004141"/>
    </source>
</evidence>
<keyword evidence="2 5" id="KW-0812">Transmembrane</keyword>
<name>A0A9X0CFL4_9CNID</name>